<dbReference type="SUPFAM" id="SSF55073">
    <property type="entry name" value="Nucleotide cyclase"/>
    <property type="match status" value="1"/>
</dbReference>
<dbReference type="Proteomes" id="UP000471705">
    <property type="component" value="Unassembled WGS sequence"/>
</dbReference>
<dbReference type="Pfam" id="PF00211">
    <property type="entry name" value="Guanylate_cyc"/>
    <property type="match status" value="1"/>
</dbReference>
<dbReference type="InterPro" id="IPR029787">
    <property type="entry name" value="Nucleotide_cyclase"/>
</dbReference>
<dbReference type="Gene3D" id="3.30.70.1230">
    <property type="entry name" value="Nucleotide cyclase"/>
    <property type="match status" value="1"/>
</dbReference>
<organism evidence="3 4">
    <name type="scientific">Rhizobium leguminosarum</name>
    <dbReference type="NCBI Taxonomy" id="384"/>
    <lineage>
        <taxon>Bacteria</taxon>
        <taxon>Pseudomonadati</taxon>
        <taxon>Pseudomonadota</taxon>
        <taxon>Alphaproteobacteria</taxon>
        <taxon>Hyphomicrobiales</taxon>
        <taxon>Rhizobiaceae</taxon>
        <taxon>Rhizobium/Agrobacterium group</taxon>
        <taxon>Rhizobium</taxon>
    </lineage>
</organism>
<protein>
    <recommendedName>
        <fullName evidence="2">Guanylate cyclase domain-containing protein</fullName>
    </recommendedName>
</protein>
<dbReference type="PROSITE" id="PS50125">
    <property type="entry name" value="GUANYLATE_CYCLASE_2"/>
    <property type="match status" value="1"/>
</dbReference>
<sequence length="608" mass="65238">MDRKLAAIMSADVIGYSRLTALDEEGTIRALDRSRERIDGLVAQHGGRIFGVAGDGVMAEFSSAVQAIRCAVQIQRELAADEGEADSSLKFRIGINLGDVVIAGDDLLGDGVNIAARLQSIAGSSAICISGSVRDQLGTKTEFRLRSMGKRVLKNIPTAIPVFQVDWSTGQQGRRIARSPSSVSSGDRSGPPIIAILPFANLATEELWERLAVGLAADIIADLARYPDLAVISRQTMIGYKGCENDVVSIGRELKADYVLEGNLQASADQVRISVQLVDAASGSSLWTARYNETADNLFELQDAVTASVVNVLGNCCGKLLSFRRDVLRRKKPASLQAYDCYLLGEEQLDLFTRTSNAEAIRFLSRAVQLDPKLARGWTGLGLAYSVDVCNGFSEHPASSVRRFEECVDKALELDPQDLIARLCIAAFKALRGDFEGASNDHEMVLKAAPHDADTIAMLAGNVALVVGDPAHGCELARRAIRLNPSIPWYYGMLGRCCFVAGLYRECIGALNRAPPQSPATLLFMAMAAAMLNRDEEAARFVSRLEEPFSGFSAETFIRGYPVTNPTALAAIRTGADKLRPPPQGGVDLQPVNGAPSTARTSSASGVT</sequence>
<dbReference type="GO" id="GO:0004016">
    <property type="term" value="F:adenylate cyclase activity"/>
    <property type="evidence" value="ECO:0007669"/>
    <property type="project" value="UniProtKB-ARBA"/>
</dbReference>
<gene>
    <name evidence="3" type="ORF">GR257_23290</name>
</gene>
<dbReference type="InterPro" id="IPR011990">
    <property type="entry name" value="TPR-like_helical_dom_sf"/>
</dbReference>
<dbReference type="Gene3D" id="1.25.40.10">
    <property type="entry name" value="Tetratricopeptide repeat domain"/>
    <property type="match status" value="1"/>
</dbReference>
<dbReference type="GO" id="GO:0006171">
    <property type="term" value="P:cAMP biosynthetic process"/>
    <property type="evidence" value="ECO:0007669"/>
    <property type="project" value="TreeGrafter"/>
</dbReference>
<dbReference type="SUPFAM" id="SSF48452">
    <property type="entry name" value="TPR-like"/>
    <property type="match status" value="1"/>
</dbReference>
<dbReference type="InterPro" id="IPR001054">
    <property type="entry name" value="A/G_cyclase"/>
</dbReference>
<dbReference type="RefSeq" id="WP_164048299.1">
    <property type="nucleotide sequence ID" value="NZ_WUFV01000015.1"/>
</dbReference>
<name>A0A7K3VKM7_RHILE</name>
<dbReference type="InterPro" id="IPR050697">
    <property type="entry name" value="Adenylyl/Guanylyl_Cyclase_3/4"/>
</dbReference>
<reference evidence="3 4" key="1">
    <citation type="submission" date="2019-12" db="EMBL/GenBank/DDBJ databases">
        <title>Rhizobium genotypes associated with high levels of biological nitrogen fixation by grain legumes in a temperate-maritime cropping system.</title>
        <authorList>
            <person name="Maluk M."/>
            <person name="Francesc Ferrando Molina F."/>
            <person name="Lopez Del Egido L."/>
            <person name="Lafos M."/>
            <person name="Langarica-Fuentes A."/>
            <person name="Gebre Yohannes G."/>
            <person name="Young M.W."/>
            <person name="Martin P."/>
            <person name="Gantlett R."/>
            <person name="Kenicer G."/>
            <person name="Hawes C."/>
            <person name="Begg G.S."/>
            <person name="Quilliam R.S."/>
            <person name="Squire G.R."/>
            <person name="Poole P.S."/>
            <person name="Young P.W."/>
            <person name="Iannetta P.M."/>
            <person name="James E.K."/>
        </authorList>
    </citation>
    <scope>NUCLEOTIDE SEQUENCE [LARGE SCALE GENOMIC DNA]</scope>
    <source>
        <strain evidence="3 4">JHI54</strain>
    </source>
</reference>
<dbReference type="GO" id="GO:0035556">
    <property type="term" value="P:intracellular signal transduction"/>
    <property type="evidence" value="ECO:0007669"/>
    <property type="project" value="InterPro"/>
</dbReference>
<dbReference type="EMBL" id="WUFV01000015">
    <property type="protein sequence ID" value="NEK17753.1"/>
    <property type="molecule type" value="Genomic_DNA"/>
</dbReference>
<dbReference type="AlphaFoldDB" id="A0A7K3VKM7"/>
<evidence type="ECO:0000313" key="4">
    <source>
        <dbReference type="Proteomes" id="UP000471705"/>
    </source>
</evidence>
<proteinExistence type="predicted"/>
<feature type="domain" description="Guanylate cyclase" evidence="2">
    <location>
        <begin position="7"/>
        <end position="119"/>
    </location>
</feature>
<dbReference type="PANTHER" id="PTHR43081:SF19">
    <property type="entry name" value="PH-SENSITIVE ADENYLATE CYCLASE RV1264"/>
    <property type="match status" value="1"/>
</dbReference>
<dbReference type="CDD" id="cd07302">
    <property type="entry name" value="CHD"/>
    <property type="match status" value="1"/>
</dbReference>
<evidence type="ECO:0000313" key="3">
    <source>
        <dbReference type="EMBL" id="NEK17753.1"/>
    </source>
</evidence>
<comment type="caution">
    <text evidence="3">The sequence shown here is derived from an EMBL/GenBank/DDBJ whole genome shotgun (WGS) entry which is preliminary data.</text>
</comment>
<accession>A0A7K3VKM7</accession>
<evidence type="ECO:0000256" key="1">
    <source>
        <dbReference type="SAM" id="MobiDB-lite"/>
    </source>
</evidence>
<dbReference type="Gene3D" id="3.40.50.10070">
    <property type="entry name" value="TolB, N-terminal domain"/>
    <property type="match status" value="1"/>
</dbReference>
<feature type="region of interest" description="Disordered" evidence="1">
    <location>
        <begin position="576"/>
        <end position="608"/>
    </location>
</feature>
<dbReference type="PANTHER" id="PTHR43081">
    <property type="entry name" value="ADENYLATE CYCLASE, TERMINAL-DIFFERENTIATION SPECIFIC-RELATED"/>
    <property type="match status" value="1"/>
</dbReference>
<evidence type="ECO:0000259" key="2">
    <source>
        <dbReference type="PROSITE" id="PS50125"/>
    </source>
</evidence>
<feature type="compositionally biased region" description="Polar residues" evidence="1">
    <location>
        <begin position="595"/>
        <end position="608"/>
    </location>
</feature>